<dbReference type="KEGG" id="taw:EI545_12285"/>
<dbReference type="InterPro" id="IPR014710">
    <property type="entry name" value="RmlC-like_jellyroll"/>
</dbReference>
<dbReference type="AlphaFoldDB" id="A0A3S8U768"/>
<reference evidence="2 3" key="1">
    <citation type="submission" date="2018-12" db="EMBL/GenBank/DDBJ databases">
        <title>Complete genome sequencing of Tabrizicola sp. K13M18.</title>
        <authorList>
            <person name="Bae J.-W."/>
        </authorList>
    </citation>
    <scope>NUCLEOTIDE SEQUENCE [LARGE SCALE GENOMIC DNA]</scope>
    <source>
        <strain evidence="2 3">K13M18</strain>
    </source>
</reference>
<dbReference type="PANTHER" id="PTHR43346">
    <property type="entry name" value="LIGAND BINDING DOMAIN PROTEIN, PUTATIVE (AFU_ORTHOLOGUE AFUA_6G14370)-RELATED"/>
    <property type="match status" value="1"/>
</dbReference>
<name>A0A3S8U768_9RHOB</name>
<dbReference type="PANTHER" id="PTHR43346:SF1">
    <property type="entry name" value="QUERCETIN 2,3-DIOXYGENASE-RELATED"/>
    <property type="match status" value="1"/>
</dbReference>
<dbReference type="CDD" id="cd02223">
    <property type="entry name" value="cupin_Bh2720-like"/>
    <property type="match status" value="1"/>
</dbReference>
<proteinExistence type="predicted"/>
<protein>
    <submittedName>
        <fullName evidence="2">Cupin domain-containing protein</fullName>
    </submittedName>
</protein>
<organism evidence="2 3">
    <name type="scientific">Tabrizicola piscis</name>
    <dbReference type="NCBI Taxonomy" id="2494374"/>
    <lineage>
        <taxon>Bacteria</taxon>
        <taxon>Pseudomonadati</taxon>
        <taxon>Pseudomonadota</taxon>
        <taxon>Alphaproteobacteria</taxon>
        <taxon>Rhodobacterales</taxon>
        <taxon>Paracoccaceae</taxon>
        <taxon>Tabrizicola</taxon>
    </lineage>
</organism>
<dbReference type="EMBL" id="CP034328">
    <property type="protein sequence ID" value="AZL59542.1"/>
    <property type="molecule type" value="Genomic_DNA"/>
</dbReference>
<dbReference type="Pfam" id="PF07883">
    <property type="entry name" value="Cupin_2"/>
    <property type="match status" value="1"/>
</dbReference>
<accession>A0A3S8U768</accession>
<dbReference type="SUPFAM" id="SSF51182">
    <property type="entry name" value="RmlC-like cupins"/>
    <property type="match status" value="1"/>
</dbReference>
<evidence type="ECO:0000313" key="2">
    <source>
        <dbReference type="EMBL" id="AZL59542.1"/>
    </source>
</evidence>
<dbReference type="InterPro" id="IPR052538">
    <property type="entry name" value="Flavonoid_dioxygenase-like"/>
</dbReference>
<gene>
    <name evidence="2" type="ORF">EI545_12285</name>
</gene>
<sequence>MKGYLADIETLTEENTDFRKVLYTGHNLQLVLMSLTPGQDIGTETHATHDQFFRIEKGHGEVVIDGVRHKIKGGDALIVPAGAKHNVLNTGDKRLRLYTIYGPPNHVDKLVEVTKADAEASREVFDGVASE</sequence>
<dbReference type="Gene3D" id="2.60.120.10">
    <property type="entry name" value="Jelly Rolls"/>
    <property type="match status" value="1"/>
</dbReference>
<keyword evidence="3" id="KW-1185">Reference proteome</keyword>
<dbReference type="InterPro" id="IPR013096">
    <property type="entry name" value="Cupin_2"/>
</dbReference>
<evidence type="ECO:0000259" key="1">
    <source>
        <dbReference type="Pfam" id="PF07883"/>
    </source>
</evidence>
<feature type="domain" description="Cupin type-2" evidence="1">
    <location>
        <begin position="32"/>
        <end position="101"/>
    </location>
</feature>
<evidence type="ECO:0000313" key="3">
    <source>
        <dbReference type="Proteomes" id="UP000282002"/>
    </source>
</evidence>
<dbReference type="Proteomes" id="UP000282002">
    <property type="component" value="Chromosome"/>
</dbReference>
<dbReference type="RefSeq" id="WP_125325737.1">
    <property type="nucleotide sequence ID" value="NZ_CP034328.1"/>
</dbReference>
<dbReference type="OrthoDB" id="9811153at2"/>
<dbReference type="InterPro" id="IPR011051">
    <property type="entry name" value="RmlC_Cupin_sf"/>
</dbReference>